<evidence type="ECO:0000256" key="2">
    <source>
        <dbReference type="ARBA" id="ARBA00005866"/>
    </source>
</evidence>
<dbReference type="InterPro" id="IPR025532">
    <property type="entry name" value="G6P_1-epimerase"/>
</dbReference>
<dbReference type="OrthoDB" id="9790727at2"/>
<accession>A0A4R8XLL8</accession>
<keyword evidence="7" id="KW-1185">Reference proteome</keyword>
<dbReference type="GO" id="GO:0047938">
    <property type="term" value="F:glucose-6-phosphate 1-epimerase activity"/>
    <property type="evidence" value="ECO:0007669"/>
    <property type="project" value="UniProtKB-UniRule"/>
</dbReference>
<evidence type="ECO:0000256" key="4">
    <source>
        <dbReference type="PIRNR" id="PIRNR016020"/>
    </source>
</evidence>
<reference evidence="6 7" key="1">
    <citation type="submission" date="2019-03" db="EMBL/GenBank/DDBJ databases">
        <title>Genomics of glacier-inhabiting Cryobacterium strains.</title>
        <authorList>
            <person name="Liu Q."/>
            <person name="Xin Y.-H."/>
        </authorList>
    </citation>
    <scope>NUCLEOTIDE SEQUENCE [LARGE SCALE GENOMIC DNA]</scope>
    <source>
        <strain evidence="6 7">TMT2-48-2</strain>
    </source>
</reference>
<feature type="active site" evidence="5">
    <location>
        <position position="168"/>
    </location>
</feature>
<dbReference type="InterPro" id="IPR014718">
    <property type="entry name" value="GH-type_carb-bd"/>
</dbReference>
<protein>
    <recommendedName>
        <fullName evidence="4">Putative glucose-6-phosphate 1-epimerase</fullName>
        <ecNumber evidence="4">5.1.3.15</ecNumber>
    </recommendedName>
</protein>
<comment type="similarity">
    <text evidence="2 4">Belongs to the glucose-6-phosphate 1-epimerase family.</text>
</comment>
<dbReference type="CDD" id="cd09020">
    <property type="entry name" value="D-hex-6-P-epi_like"/>
    <property type="match status" value="1"/>
</dbReference>
<dbReference type="PIRSF" id="PIRSF016020">
    <property type="entry name" value="PHexose_mutarotase"/>
    <property type="match status" value="1"/>
</dbReference>
<evidence type="ECO:0000256" key="5">
    <source>
        <dbReference type="PIRSR" id="PIRSR016020-1"/>
    </source>
</evidence>
<proteinExistence type="inferred from homology"/>
<dbReference type="PANTHER" id="PTHR11122:SF13">
    <property type="entry name" value="GLUCOSE-6-PHOSPHATE 1-EPIMERASE"/>
    <property type="match status" value="1"/>
</dbReference>
<evidence type="ECO:0000313" key="6">
    <source>
        <dbReference type="EMBL" id="TFC78678.1"/>
    </source>
</evidence>
<dbReference type="PANTHER" id="PTHR11122">
    <property type="entry name" value="APOSPORY-ASSOCIATED PROTEIN C-RELATED"/>
    <property type="match status" value="1"/>
</dbReference>
<dbReference type="AlphaFoldDB" id="A0A4R8XLL8"/>
<sequence length="297" mass="31734">MSSVSAAPASLPASVRLAEGRGGLTVVRVAGRAGSAEIYLHGAQVTDFTPVGGQPVLFLSGASRFEAAAAIRGGVPICFPWFGAHALDPAAPAHGFARLGEWEFVDAHESDDDVVLTFLLTDTPATRASAWPHRFEARYTVSIGARLTLALQVTNRETDAFTYEEALHTYLRVSDVRGTTVAGLQGTAFLNQLTGVTEPAENNPVGFATETDRLYPGSRGRATVADPDGRTVTIESDGSDSTVVWNPWIDKAARMADFGDDEWPGMLCVETANVRRDQVRLDAGRSHTTTVVFEVTV</sequence>
<comment type="catalytic activity">
    <reaction evidence="1">
        <text>alpha-D-glucose 6-phosphate = beta-D-glucose 6-phosphate</text>
        <dbReference type="Rhea" id="RHEA:16249"/>
        <dbReference type="ChEBI" id="CHEBI:58225"/>
        <dbReference type="ChEBI" id="CHEBI:58247"/>
        <dbReference type="EC" id="5.1.3.15"/>
    </reaction>
</comment>
<name>A0A4R8XLL8_9MICO</name>
<dbReference type="GO" id="GO:0030246">
    <property type="term" value="F:carbohydrate binding"/>
    <property type="evidence" value="ECO:0007669"/>
    <property type="project" value="UniProtKB-UniRule"/>
</dbReference>
<dbReference type="Gene3D" id="2.70.98.10">
    <property type="match status" value="1"/>
</dbReference>
<evidence type="ECO:0000256" key="3">
    <source>
        <dbReference type="ARBA" id="ARBA00023235"/>
    </source>
</evidence>
<comment type="caution">
    <text evidence="6">The sequence shown here is derived from an EMBL/GenBank/DDBJ whole genome shotgun (WGS) entry which is preliminary data.</text>
</comment>
<dbReference type="InterPro" id="IPR008183">
    <property type="entry name" value="Aldose_1/G6P_1-epimerase"/>
</dbReference>
<keyword evidence="3 4" id="KW-0413">Isomerase</keyword>
<dbReference type="InterPro" id="IPR011013">
    <property type="entry name" value="Gal_mutarotase_sf_dom"/>
</dbReference>
<feature type="active site" evidence="5">
    <location>
        <position position="270"/>
    </location>
</feature>
<dbReference type="EC" id="5.1.3.15" evidence="4"/>
<dbReference type="Proteomes" id="UP000298433">
    <property type="component" value="Unassembled WGS sequence"/>
</dbReference>
<evidence type="ECO:0000256" key="1">
    <source>
        <dbReference type="ARBA" id="ARBA00001096"/>
    </source>
</evidence>
<organism evidence="6 7">
    <name type="scientific">Cryobacterium cheniae</name>
    <dbReference type="NCBI Taxonomy" id="1259262"/>
    <lineage>
        <taxon>Bacteria</taxon>
        <taxon>Bacillati</taxon>
        <taxon>Actinomycetota</taxon>
        <taxon>Actinomycetes</taxon>
        <taxon>Micrococcales</taxon>
        <taxon>Microbacteriaceae</taxon>
        <taxon>Cryobacterium</taxon>
    </lineage>
</organism>
<dbReference type="SUPFAM" id="SSF74650">
    <property type="entry name" value="Galactose mutarotase-like"/>
    <property type="match status" value="1"/>
</dbReference>
<gene>
    <name evidence="6" type="ORF">E3T23_11465</name>
</gene>
<evidence type="ECO:0000313" key="7">
    <source>
        <dbReference type="Proteomes" id="UP000298433"/>
    </source>
</evidence>
<dbReference type="RefSeq" id="WP_134370511.1">
    <property type="nucleotide sequence ID" value="NZ_SOGN01000048.1"/>
</dbReference>
<dbReference type="GO" id="GO:0005975">
    <property type="term" value="P:carbohydrate metabolic process"/>
    <property type="evidence" value="ECO:0007669"/>
    <property type="project" value="InterPro"/>
</dbReference>
<dbReference type="Pfam" id="PF01263">
    <property type="entry name" value="Aldose_epim"/>
    <property type="match status" value="1"/>
</dbReference>
<dbReference type="EMBL" id="SOGN01000048">
    <property type="protein sequence ID" value="TFC78678.1"/>
    <property type="molecule type" value="Genomic_DNA"/>
</dbReference>